<sequence>MRKRPRTSLDTAIVDVWKREVGELSTRKFSHRLGASEDLVLRLELFRKLEKHRGCVNAVSFNADGEILVSGSDDRRVTLWDWQTGRVKLSFHSGHSNNVFQAKIMPYTEDRTIVTCAADGQNPRFTPYSTLVLHPRLPDGDGDAMYAVEKPDKVDLNKQRLSKWLNCTLTNELLKCPVVVNGSNNRDNSDQEEEKVRCAQIPERGQVETKLLGKHQGRVHKLAIEPGSPYIFYTCGEDGVVQHFDLRTGAARELFTCYSVDDTRRMPINLYTIAIDPRNPNMFVVAGSDAYARLYDIRKHQWDGSADLDQPTDYFCPPHLIGDEYVGITGLAFSNYSELLVSYNDESIYLFTRDMGLGSNPTSASLTSIDSEMKADQNSVNSAADADAKVSPRVYKGHKNCKTVKGVNFFGPKCEYVVSGSDCGRIFIWKKNSGELVRVMEADEHVVNCIECHPHTTLLASSGLEHDIKIWTPKAIERAVMPVDIEKLKPKARGWMYHMASPEDLMWQLVSLRRPRTSPEHGGESLSAGRELLEFLLTYGANSDGSSEDGGDRPSAEDHFN</sequence>
<dbReference type="InterPro" id="IPR001680">
    <property type="entry name" value="WD40_rpt"/>
</dbReference>
<dbReference type="PROSITE" id="PS50294">
    <property type="entry name" value="WD_REPEATS_REGION"/>
    <property type="match status" value="1"/>
</dbReference>
<evidence type="ECO:0008006" key="7">
    <source>
        <dbReference type="Google" id="ProtNLM"/>
    </source>
</evidence>
<dbReference type="InterPro" id="IPR015943">
    <property type="entry name" value="WD40/YVTN_repeat-like_dom_sf"/>
</dbReference>
<accession>A0AA88VFY4</accession>
<feature type="compositionally biased region" description="Basic and acidic residues" evidence="4">
    <location>
        <begin position="550"/>
        <end position="561"/>
    </location>
</feature>
<keyword evidence="1 3" id="KW-0853">WD repeat</keyword>
<evidence type="ECO:0000256" key="2">
    <source>
        <dbReference type="ARBA" id="ARBA00022737"/>
    </source>
</evidence>
<evidence type="ECO:0000313" key="5">
    <source>
        <dbReference type="EMBL" id="KAK3006549.1"/>
    </source>
</evidence>
<dbReference type="GO" id="GO:0080008">
    <property type="term" value="C:Cul4-RING E3 ubiquitin ligase complex"/>
    <property type="evidence" value="ECO:0007669"/>
    <property type="project" value="TreeGrafter"/>
</dbReference>
<dbReference type="EMBL" id="JAVXUP010001980">
    <property type="protein sequence ID" value="KAK3006549.1"/>
    <property type="molecule type" value="Genomic_DNA"/>
</dbReference>
<comment type="caution">
    <text evidence="5">The sequence shown here is derived from an EMBL/GenBank/DDBJ whole genome shotgun (WGS) entry which is preliminary data.</text>
</comment>
<dbReference type="PROSITE" id="PS50082">
    <property type="entry name" value="WD_REPEATS_2"/>
    <property type="match status" value="1"/>
</dbReference>
<dbReference type="Gene3D" id="2.130.10.10">
    <property type="entry name" value="YVTN repeat-like/Quinoprotein amine dehydrogenase"/>
    <property type="match status" value="3"/>
</dbReference>
<gene>
    <name evidence="5" type="ORF">RJ639_017704</name>
</gene>
<keyword evidence="6" id="KW-1185">Reference proteome</keyword>
<dbReference type="Pfam" id="PF00400">
    <property type="entry name" value="WD40"/>
    <property type="match status" value="3"/>
</dbReference>
<feature type="region of interest" description="Disordered" evidence="4">
    <location>
        <begin position="541"/>
        <end position="561"/>
    </location>
</feature>
<dbReference type="InterPro" id="IPR045151">
    <property type="entry name" value="DCAF8"/>
</dbReference>
<dbReference type="InterPro" id="IPR036322">
    <property type="entry name" value="WD40_repeat_dom_sf"/>
</dbReference>
<protein>
    <recommendedName>
        <fullName evidence="7">DDB1- and CUL4-associated factor 8</fullName>
    </recommendedName>
</protein>
<dbReference type="GO" id="GO:0005737">
    <property type="term" value="C:cytoplasm"/>
    <property type="evidence" value="ECO:0007669"/>
    <property type="project" value="TreeGrafter"/>
</dbReference>
<dbReference type="SUPFAM" id="SSF50978">
    <property type="entry name" value="WD40 repeat-like"/>
    <property type="match status" value="1"/>
</dbReference>
<organism evidence="5 6">
    <name type="scientific">Escallonia herrerae</name>
    <dbReference type="NCBI Taxonomy" id="1293975"/>
    <lineage>
        <taxon>Eukaryota</taxon>
        <taxon>Viridiplantae</taxon>
        <taxon>Streptophyta</taxon>
        <taxon>Embryophyta</taxon>
        <taxon>Tracheophyta</taxon>
        <taxon>Spermatophyta</taxon>
        <taxon>Magnoliopsida</taxon>
        <taxon>eudicotyledons</taxon>
        <taxon>Gunneridae</taxon>
        <taxon>Pentapetalae</taxon>
        <taxon>asterids</taxon>
        <taxon>campanulids</taxon>
        <taxon>Escalloniales</taxon>
        <taxon>Escalloniaceae</taxon>
        <taxon>Escallonia</taxon>
    </lineage>
</organism>
<feature type="repeat" description="WD" evidence="3">
    <location>
        <begin position="49"/>
        <end position="90"/>
    </location>
</feature>
<dbReference type="AlphaFoldDB" id="A0AA88VFY4"/>
<dbReference type="PANTHER" id="PTHR15574:SF21">
    <property type="entry name" value="DDB1- AND CUL4-ASSOCIATED FACTOR 8"/>
    <property type="match status" value="1"/>
</dbReference>
<evidence type="ECO:0000313" key="6">
    <source>
        <dbReference type="Proteomes" id="UP001188597"/>
    </source>
</evidence>
<evidence type="ECO:0000256" key="4">
    <source>
        <dbReference type="SAM" id="MobiDB-lite"/>
    </source>
</evidence>
<reference evidence="5" key="1">
    <citation type="submission" date="2022-12" db="EMBL/GenBank/DDBJ databases">
        <title>Draft genome assemblies for two species of Escallonia (Escalloniales).</title>
        <authorList>
            <person name="Chanderbali A."/>
            <person name="Dervinis C."/>
            <person name="Anghel I."/>
            <person name="Soltis D."/>
            <person name="Soltis P."/>
            <person name="Zapata F."/>
        </authorList>
    </citation>
    <scope>NUCLEOTIDE SEQUENCE</scope>
    <source>
        <strain evidence="5">UCBG64.0493</strain>
        <tissue evidence="5">Leaf</tissue>
    </source>
</reference>
<dbReference type="SMART" id="SM00320">
    <property type="entry name" value="WD40"/>
    <property type="match status" value="7"/>
</dbReference>
<proteinExistence type="predicted"/>
<dbReference type="PANTHER" id="PTHR15574">
    <property type="entry name" value="WD REPEAT DOMAIN-CONTAINING FAMILY"/>
    <property type="match status" value="1"/>
</dbReference>
<evidence type="ECO:0000256" key="3">
    <source>
        <dbReference type="PROSITE-ProRule" id="PRU00221"/>
    </source>
</evidence>
<name>A0AA88VFY4_9ASTE</name>
<evidence type="ECO:0000256" key="1">
    <source>
        <dbReference type="ARBA" id="ARBA00022574"/>
    </source>
</evidence>
<keyword evidence="2" id="KW-0677">Repeat</keyword>
<dbReference type="Proteomes" id="UP001188597">
    <property type="component" value="Unassembled WGS sequence"/>
</dbReference>